<evidence type="ECO:0000313" key="1">
    <source>
        <dbReference type="EMBL" id="GFH80777.1"/>
    </source>
</evidence>
<evidence type="ECO:0000313" key="3">
    <source>
        <dbReference type="Proteomes" id="UP000480804"/>
    </source>
</evidence>
<dbReference type="AlphaFoldDB" id="A0A8H9LJ59"/>
<reference evidence="2" key="1">
    <citation type="journal article" date="2014" name="Int. J. Syst. Evol. Microbiol.">
        <title>Complete genome sequence of Corynebacterium casei LMG S-19264T (=DSM 44701T), isolated from a smear-ripened cheese.</title>
        <authorList>
            <consortium name="US DOE Joint Genome Institute (JGI-PGF)"/>
            <person name="Walter F."/>
            <person name="Albersmeier A."/>
            <person name="Kalinowski J."/>
            <person name="Ruckert C."/>
        </authorList>
    </citation>
    <scope>NUCLEOTIDE SEQUENCE</scope>
    <source>
        <strain evidence="2">JCM 4136</strain>
    </source>
</reference>
<protein>
    <submittedName>
        <fullName evidence="2">Uncharacterized protein</fullName>
    </submittedName>
</protein>
<dbReference type="Proteomes" id="UP000480804">
    <property type="component" value="Unassembled WGS sequence"/>
</dbReference>
<keyword evidence="3" id="KW-1185">Reference proteome</keyword>
<dbReference type="EMBL" id="BLLO01000030">
    <property type="protein sequence ID" value="GFH80777.1"/>
    <property type="molecule type" value="Genomic_DNA"/>
</dbReference>
<accession>A0A8H9LJ59</accession>
<organism evidence="2 4">
    <name type="scientific">Streptomyces gougerotii</name>
    <dbReference type="NCBI Taxonomy" id="53448"/>
    <lineage>
        <taxon>Bacteria</taxon>
        <taxon>Bacillati</taxon>
        <taxon>Actinomycetota</taxon>
        <taxon>Actinomycetes</taxon>
        <taxon>Kitasatosporales</taxon>
        <taxon>Streptomycetaceae</taxon>
        <taxon>Streptomyces</taxon>
        <taxon>Streptomyces diastaticus group</taxon>
    </lineage>
</organism>
<name>A0A8H9LJ59_9ACTN</name>
<proteinExistence type="predicted"/>
<evidence type="ECO:0000313" key="4">
    <source>
        <dbReference type="Proteomes" id="UP000660975"/>
    </source>
</evidence>
<sequence>MRKPDRGCSAPLARASSGLDSEAGFCADTDTLRWDAVGVGAEGLCPGHALPRGVKRVGADVRDDRAAGRRAAAAT</sequence>
<dbReference type="Proteomes" id="UP000660975">
    <property type="component" value="Unassembled WGS sequence"/>
</dbReference>
<gene>
    <name evidence="2" type="ORF">GCM10010227_13810</name>
    <name evidence="1" type="ORF">Sgou_54470</name>
</gene>
<comment type="caution">
    <text evidence="2">The sequence shown here is derived from an EMBL/GenBank/DDBJ whole genome shotgun (WGS) entry which is preliminary data.</text>
</comment>
<reference evidence="1 3" key="2">
    <citation type="submission" date="2020-02" db="EMBL/GenBank/DDBJ databases">
        <title>Whole genome shotgun sequence of Streptomyces gougerotii NBRC 13043.</title>
        <authorList>
            <person name="Ichikawa N."/>
            <person name="Komaki H."/>
            <person name="Tamura T."/>
        </authorList>
    </citation>
    <scope>NUCLEOTIDE SEQUENCE [LARGE SCALE GENOMIC DNA]</scope>
    <source>
        <strain evidence="1 3">NBRC 13043</strain>
    </source>
</reference>
<evidence type="ECO:0000313" key="2">
    <source>
        <dbReference type="EMBL" id="GGU61714.1"/>
    </source>
</evidence>
<dbReference type="EMBL" id="BMSC01000003">
    <property type="protein sequence ID" value="GGU61714.1"/>
    <property type="molecule type" value="Genomic_DNA"/>
</dbReference>
<reference evidence="2" key="3">
    <citation type="submission" date="2020-09" db="EMBL/GenBank/DDBJ databases">
        <authorList>
            <person name="Sun Q."/>
            <person name="Ohkuma M."/>
        </authorList>
    </citation>
    <scope>NUCLEOTIDE SEQUENCE</scope>
    <source>
        <strain evidence="2">JCM 4136</strain>
    </source>
</reference>